<name>A0A1X0J1S3_9MYCO</name>
<dbReference type="RefSeq" id="WP_054491431.1">
    <property type="nucleotide sequence ID" value="NZ_MVII01000019.1"/>
</dbReference>
<comment type="caution">
    <text evidence="1">The sequence shown here is derived from an EMBL/GenBank/DDBJ whole genome shotgun (WGS) entry which is preliminary data.</text>
</comment>
<protein>
    <submittedName>
        <fullName evidence="1">Uncharacterized protein</fullName>
    </submittedName>
</protein>
<organism evidence="1 2">
    <name type="scientific">Mycobacteroides saopaulense</name>
    <dbReference type="NCBI Taxonomy" id="1578165"/>
    <lineage>
        <taxon>Bacteria</taxon>
        <taxon>Bacillati</taxon>
        <taxon>Actinomycetota</taxon>
        <taxon>Actinomycetes</taxon>
        <taxon>Mycobacteriales</taxon>
        <taxon>Mycobacteriaceae</taxon>
        <taxon>Mycobacteroides</taxon>
    </lineage>
</organism>
<dbReference type="Proteomes" id="UP000192434">
    <property type="component" value="Unassembled WGS sequence"/>
</dbReference>
<proteinExistence type="predicted"/>
<reference evidence="1 2" key="1">
    <citation type="submission" date="2016-12" db="EMBL/GenBank/DDBJ databases">
        <title>The new phylogeny of genus Mycobacterium.</title>
        <authorList>
            <person name="Tortoli E."/>
            <person name="Trovato A."/>
            <person name="Cirillo D.M."/>
        </authorList>
    </citation>
    <scope>NUCLEOTIDE SEQUENCE [LARGE SCALE GENOMIC DNA]</scope>
    <source>
        <strain evidence="1 2">CCUG 66554</strain>
    </source>
</reference>
<evidence type="ECO:0000313" key="2">
    <source>
        <dbReference type="Proteomes" id="UP000192434"/>
    </source>
</evidence>
<gene>
    <name evidence="1" type="ORF">BST43_15485</name>
</gene>
<dbReference type="AlphaFoldDB" id="A0A1X0J1S3"/>
<sequence>MTAPTGVITIDAPDPKAARYAVLELVAAELRHQRRVIYLAQRHEEALSAMRSLIEDGHLAQPEIESTRTSVGDMRVHHVWGGTAHFMSARTGGYYRGNADAFVVAGSEDIPVEVLPRVIGRVYVAASA</sequence>
<accession>A0A1X0J1S3</accession>
<dbReference type="OrthoDB" id="9866062at2"/>
<evidence type="ECO:0000313" key="1">
    <source>
        <dbReference type="EMBL" id="ORB55268.1"/>
    </source>
</evidence>
<dbReference type="EMBL" id="MVII01000019">
    <property type="protein sequence ID" value="ORB55268.1"/>
    <property type="molecule type" value="Genomic_DNA"/>
</dbReference>